<protein>
    <submittedName>
        <fullName evidence="1">Uncharacterized protein</fullName>
    </submittedName>
</protein>
<evidence type="ECO:0000313" key="2">
    <source>
        <dbReference type="Proteomes" id="UP001412067"/>
    </source>
</evidence>
<evidence type="ECO:0000313" key="1">
    <source>
        <dbReference type="EMBL" id="KAK8947927.1"/>
    </source>
</evidence>
<organism evidence="1 2">
    <name type="scientific">Platanthera guangdongensis</name>
    <dbReference type="NCBI Taxonomy" id="2320717"/>
    <lineage>
        <taxon>Eukaryota</taxon>
        <taxon>Viridiplantae</taxon>
        <taxon>Streptophyta</taxon>
        <taxon>Embryophyta</taxon>
        <taxon>Tracheophyta</taxon>
        <taxon>Spermatophyta</taxon>
        <taxon>Magnoliopsida</taxon>
        <taxon>Liliopsida</taxon>
        <taxon>Asparagales</taxon>
        <taxon>Orchidaceae</taxon>
        <taxon>Orchidoideae</taxon>
        <taxon>Orchideae</taxon>
        <taxon>Orchidinae</taxon>
        <taxon>Platanthera</taxon>
    </lineage>
</organism>
<gene>
    <name evidence="1" type="ORF">KSP40_PGU015555</name>
</gene>
<reference evidence="1 2" key="1">
    <citation type="journal article" date="2022" name="Nat. Plants">
        <title>Genomes of leafy and leafless Platanthera orchids illuminate the evolution of mycoheterotrophy.</title>
        <authorList>
            <person name="Li M.H."/>
            <person name="Liu K.W."/>
            <person name="Li Z."/>
            <person name="Lu H.C."/>
            <person name="Ye Q.L."/>
            <person name="Zhang D."/>
            <person name="Wang J.Y."/>
            <person name="Li Y.F."/>
            <person name="Zhong Z.M."/>
            <person name="Liu X."/>
            <person name="Yu X."/>
            <person name="Liu D.K."/>
            <person name="Tu X.D."/>
            <person name="Liu B."/>
            <person name="Hao Y."/>
            <person name="Liao X.Y."/>
            <person name="Jiang Y.T."/>
            <person name="Sun W.H."/>
            <person name="Chen J."/>
            <person name="Chen Y.Q."/>
            <person name="Ai Y."/>
            <person name="Zhai J.W."/>
            <person name="Wu S.S."/>
            <person name="Zhou Z."/>
            <person name="Hsiao Y.Y."/>
            <person name="Wu W.L."/>
            <person name="Chen Y.Y."/>
            <person name="Lin Y.F."/>
            <person name="Hsu J.L."/>
            <person name="Li C.Y."/>
            <person name="Wang Z.W."/>
            <person name="Zhao X."/>
            <person name="Zhong W.Y."/>
            <person name="Ma X.K."/>
            <person name="Ma L."/>
            <person name="Huang J."/>
            <person name="Chen G.Z."/>
            <person name="Huang M.Z."/>
            <person name="Huang L."/>
            <person name="Peng D.H."/>
            <person name="Luo Y.B."/>
            <person name="Zou S.Q."/>
            <person name="Chen S.P."/>
            <person name="Lan S."/>
            <person name="Tsai W.C."/>
            <person name="Van de Peer Y."/>
            <person name="Liu Z.J."/>
        </authorList>
    </citation>
    <scope>NUCLEOTIDE SEQUENCE [LARGE SCALE GENOMIC DNA]</scope>
    <source>
        <strain evidence="1">Lor288</strain>
    </source>
</reference>
<name>A0ABR2LSE0_9ASPA</name>
<proteinExistence type="predicted"/>
<keyword evidence="2" id="KW-1185">Reference proteome</keyword>
<dbReference type="Proteomes" id="UP001412067">
    <property type="component" value="Unassembled WGS sequence"/>
</dbReference>
<dbReference type="EMBL" id="JBBWWR010000016">
    <property type="protein sequence ID" value="KAK8947927.1"/>
    <property type="molecule type" value="Genomic_DNA"/>
</dbReference>
<accession>A0ABR2LSE0</accession>
<sequence length="448" mass="49566">MTRTSFGSLRRHQFLPLRGPHVELLPQLSSSSLAPQFHGRSSSLKAELGMYTSMEPRHRGWPGIGNLAPTPSDSRQTPPGFTEQLFPILGLTSPRQRNVPHGEYQMVDEFHSKATYMLDGYRLSSRSKPLIPPNYSPASATDLRRLQCRPPSPPAPTSSSNADAYLVTFPVAYAIWRSESSSPSPATLGTCRSSCSKVRIENDQSKVRIEKNQRTVSTSRGTSTSRWEWAGLVCPRGTDTIAVHALLFAIEAIPRELKHQTATKENDGTAPARTISGARPVFVHTGSHDRPLGGTTNQWCTTTSPPPYHGKMIRGWTTRRVGRTSPPPQLALKAQKIGIYSMTPPSNNRKFKINDRLIARVLGSTIVSTPNIYMFCLISMAWMKPRDCMVEIIKGFSEFVKEGFNMLGRHKTVEAGSRYEHWNGDVVVEAGSGQERAQEEGKAEVLVA</sequence>
<comment type="caution">
    <text evidence="1">The sequence shown here is derived from an EMBL/GenBank/DDBJ whole genome shotgun (WGS) entry which is preliminary data.</text>
</comment>